<gene>
    <name evidence="7" type="primary">MED9</name>
    <name evidence="9" type="ORF">O3M35_000649</name>
</gene>
<feature type="transmembrane region" description="Helical" evidence="8">
    <location>
        <begin position="222"/>
        <end position="247"/>
    </location>
</feature>
<feature type="transmembrane region" description="Helical" evidence="8">
    <location>
        <begin position="254"/>
        <end position="275"/>
    </location>
</feature>
<evidence type="ECO:0000313" key="9">
    <source>
        <dbReference type="EMBL" id="KAK9512170.1"/>
    </source>
</evidence>
<accession>A0AAW1DQY6</accession>
<sequence>METTNDNQEQSVAEPPAKLSVENVDVDFLPIIYDIIKGIERDPHDATQKTSGGPQDISQKVIELHKKLELAKEQVNNFFFFLIYSFEIIQVLTLGIALVHFSLNPRELPKRIISSFIPPLGNIEYRKVYVDFLGPLIAVFLLALILQCGHLNKHQLATLDTSPSLVLAYYILIMPLMCLLLAKMGQSNLDAAQIISLIGYALYGHVFTISICYLLGGESNHYLFFFFMIIFGGTSCLRIVIILLITIPKPVARLFVCSFVSIFHLLFLIFIHYGYMHQTFIFGKNHYKL</sequence>
<dbReference type="Proteomes" id="UP001461498">
    <property type="component" value="Unassembled WGS sequence"/>
</dbReference>
<dbReference type="GO" id="GO:0016592">
    <property type="term" value="C:mediator complex"/>
    <property type="evidence" value="ECO:0007669"/>
    <property type="project" value="InterPro"/>
</dbReference>
<keyword evidence="3 7" id="KW-0805">Transcription regulation</keyword>
<comment type="similarity">
    <text evidence="2 7">Belongs to the Mediator complex subunit 9 family.</text>
</comment>
<keyword evidence="6 7" id="KW-0539">Nucleus</keyword>
<dbReference type="Pfam" id="PF07544">
    <property type="entry name" value="Med9"/>
    <property type="match status" value="1"/>
</dbReference>
<dbReference type="EMBL" id="JAPXFL010000001">
    <property type="protein sequence ID" value="KAK9512170.1"/>
    <property type="molecule type" value="Genomic_DNA"/>
</dbReference>
<dbReference type="GO" id="GO:0003712">
    <property type="term" value="F:transcription coregulator activity"/>
    <property type="evidence" value="ECO:0007669"/>
    <property type="project" value="InterPro"/>
</dbReference>
<evidence type="ECO:0000256" key="4">
    <source>
        <dbReference type="ARBA" id="ARBA00023159"/>
    </source>
</evidence>
<comment type="caution">
    <text evidence="9">The sequence shown here is derived from an EMBL/GenBank/DDBJ whole genome shotgun (WGS) entry which is preliminary data.</text>
</comment>
<keyword evidence="4 7" id="KW-0010">Activator</keyword>
<keyword evidence="5 7" id="KW-0804">Transcription</keyword>
<dbReference type="AlphaFoldDB" id="A0AAW1DQY6"/>
<evidence type="ECO:0000256" key="5">
    <source>
        <dbReference type="ARBA" id="ARBA00023163"/>
    </source>
</evidence>
<evidence type="ECO:0000313" key="10">
    <source>
        <dbReference type="Proteomes" id="UP001461498"/>
    </source>
</evidence>
<feature type="transmembrane region" description="Helical" evidence="8">
    <location>
        <begin position="78"/>
        <end position="101"/>
    </location>
</feature>
<evidence type="ECO:0000256" key="8">
    <source>
        <dbReference type="SAM" id="Phobius"/>
    </source>
</evidence>
<feature type="transmembrane region" description="Helical" evidence="8">
    <location>
        <begin position="166"/>
        <end position="182"/>
    </location>
</feature>
<name>A0AAW1DQY6_9HEMI</name>
<evidence type="ECO:0000256" key="1">
    <source>
        <dbReference type="ARBA" id="ARBA00004123"/>
    </source>
</evidence>
<proteinExistence type="inferred from homology"/>
<keyword evidence="8" id="KW-0472">Membrane</keyword>
<feature type="transmembrane region" description="Helical" evidence="8">
    <location>
        <begin position="128"/>
        <end position="146"/>
    </location>
</feature>
<evidence type="ECO:0000256" key="7">
    <source>
        <dbReference type="RuleBase" id="RU364145"/>
    </source>
</evidence>
<protein>
    <recommendedName>
        <fullName evidence="7">Mediator of RNA polymerase II transcription subunit 9</fullName>
    </recommendedName>
    <alternativeName>
        <fullName evidence="7">Mediator complex subunit 9</fullName>
    </alternativeName>
</protein>
<dbReference type="InterPro" id="IPR011425">
    <property type="entry name" value="Med9"/>
</dbReference>
<keyword evidence="8" id="KW-0812">Transmembrane</keyword>
<evidence type="ECO:0000256" key="6">
    <source>
        <dbReference type="ARBA" id="ARBA00023242"/>
    </source>
</evidence>
<reference evidence="9 10" key="1">
    <citation type="submission" date="2022-12" db="EMBL/GenBank/DDBJ databases">
        <title>Chromosome-level genome assembly of true bugs.</title>
        <authorList>
            <person name="Ma L."/>
            <person name="Li H."/>
        </authorList>
    </citation>
    <scope>NUCLEOTIDE SEQUENCE [LARGE SCALE GENOMIC DNA]</scope>
    <source>
        <strain evidence="9">Lab_2022b</strain>
    </source>
</reference>
<keyword evidence="8" id="KW-1133">Transmembrane helix</keyword>
<dbReference type="GO" id="GO:0006357">
    <property type="term" value="P:regulation of transcription by RNA polymerase II"/>
    <property type="evidence" value="ECO:0007669"/>
    <property type="project" value="InterPro"/>
</dbReference>
<feature type="transmembrane region" description="Helical" evidence="8">
    <location>
        <begin position="194"/>
        <end position="216"/>
    </location>
</feature>
<comment type="subcellular location">
    <subcellularLocation>
        <location evidence="1 7">Nucleus</location>
    </subcellularLocation>
</comment>
<keyword evidence="10" id="KW-1185">Reference proteome</keyword>
<evidence type="ECO:0000256" key="2">
    <source>
        <dbReference type="ARBA" id="ARBA00008089"/>
    </source>
</evidence>
<comment type="subunit">
    <text evidence="7">Component of the Mediator complex.</text>
</comment>
<organism evidence="9 10">
    <name type="scientific">Rhynocoris fuscipes</name>
    <dbReference type="NCBI Taxonomy" id="488301"/>
    <lineage>
        <taxon>Eukaryota</taxon>
        <taxon>Metazoa</taxon>
        <taxon>Ecdysozoa</taxon>
        <taxon>Arthropoda</taxon>
        <taxon>Hexapoda</taxon>
        <taxon>Insecta</taxon>
        <taxon>Pterygota</taxon>
        <taxon>Neoptera</taxon>
        <taxon>Paraneoptera</taxon>
        <taxon>Hemiptera</taxon>
        <taxon>Heteroptera</taxon>
        <taxon>Panheteroptera</taxon>
        <taxon>Cimicomorpha</taxon>
        <taxon>Reduviidae</taxon>
        <taxon>Harpactorinae</taxon>
        <taxon>Harpactorini</taxon>
        <taxon>Rhynocoris</taxon>
    </lineage>
</organism>
<evidence type="ECO:0000256" key="3">
    <source>
        <dbReference type="ARBA" id="ARBA00023015"/>
    </source>
</evidence>
<comment type="function">
    <text evidence="7">Component of the Mediator complex, a coactivator involved in the regulated transcription of nearly all RNA polymerase II-dependent genes. Mediator functions as a bridge to convey information from gene-specific regulatory proteins to the basal RNA polymerase II transcription machinery. Mediator is recruited to promoters by direct interactions with regulatory proteins and serves as a scaffold for the assembly of a functional preinitiation complex with RNA polymerase II and the general transcription factors.</text>
</comment>